<protein>
    <recommendedName>
        <fullName evidence="3">Type II toxin-antitoxin system ParD family antitoxin</fullName>
    </recommendedName>
</protein>
<reference evidence="1 2" key="1">
    <citation type="submission" date="2017-08" db="EMBL/GenBank/DDBJ databases">
        <title>Infants hospitalized years apart are colonized by the same room-sourced microbial strains.</title>
        <authorList>
            <person name="Brooks B."/>
            <person name="Olm M.R."/>
            <person name="Firek B.A."/>
            <person name="Baker R."/>
            <person name="Thomas B.C."/>
            <person name="Morowitz M.J."/>
            <person name="Banfield J.F."/>
        </authorList>
    </citation>
    <scope>NUCLEOTIDE SEQUENCE [LARGE SCALE GENOMIC DNA]</scope>
    <source>
        <strain evidence="1">S2_005_002_R2_34</strain>
    </source>
</reference>
<evidence type="ECO:0000313" key="1">
    <source>
        <dbReference type="EMBL" id="PZQ47320.1"/>
    </source>
</evidence>
<dbReference type="EMBL" id="QFPW01000017">
    <property type="protein sequence ID" value="PZQ47320.1"/>
    <property type="molecule type" value="Genomic_DNA"/>
</dbReference>
<organism evidence="1 2">
    <name type="scientific">Rhodovulum sulfidophilum</name>
    <name type="common">Rhodobacter sulfidophilus</name>
    <dbReference type="NCBI Taxonomy" id="35806"/>
    <lineage>
        <taxon>Bacteria</taxon>
        <taxon>Pseudomonadati</taxon>
        <taxon>Pseudomonadota</taxon>
        <taxon>Alphaproteobacteria</taxon>
        <taxon>Rhodobacterales</taxon>
        <taxon>Paracoccaceae</taxon>
        <taxon>Rhodovulum</taxon>
    </lineage>
</organism>
<proteinExistence type="predicted"/>
<evidence type="ECO:0000313" key="2">
    <source>
        <dbReference type="Proteomes" id="UP000249185"/>
    </source>
</evidence>
<comment type="caution">
    <text evidence="1">The sequence shown here is derived from an EMBL/GenBank/DDBJ whole genome shotgun (WGS) entry which is preliminary data.</text>
</comment>
<sequence>MSARKQTVSFTEPAFAYAQSLVEAGEYPNISAAVSGEMARAKATRESQAALFEAEIARRIALPDDQWEPIGDLSDITAGARERLAELRRAR</sequence>
<evidence type="ECO:0008006" key="3">
    <source>
        <dbReference type="Google" id="ProtNLM"/>
    </source>
</evidence>
<name>A0A2W5Q7E8_RHOSU</name>
<dbReference type="Proteomes" id="UP000249185">
    <property type="component" value="Unassembled WGS sequence"/>
</dbReference>
<accession>A0A2W5Q7E8</accession>
<gene>
    <name evidence="1" type="ORF">DI556_17785</name>
</gene>
<dbReference type="AlphaFoldDB" id="A0A2W5Q7E8"/>